<evidence type="ECO:0000256" key="10">
    <source>
        <dbReference type="ARBA" id="ARBA00023180"/>
    </source>
</evidence>
<keyword evidence="6 14" id="KW-0732">Signal</keyword>
<evidence type="ECO:0000256" key="13">
    <source>
        <dbReference type="ARBA" id="ARBA00023326"/>
    </source>
</evidence>
<keyword evidence="13" id="KW-0624">Polysaccharide degradation</keyword>
<dbReference type="Gene3D" id="2.60.40.10">
    <property type="entry name" value="Immunoglobulins"/>
    <property type="match status" value="1"/>
</dbReference>
<keyword evidence="9" id="KW-1015">Disulfide bond</keyword>
<dbReference type="SUPFAM" id="SSF49452">
    <property type="entry name" value="Starch-binding domain-like"/>
    <property type="match status" value="1"/>
</dbReference>
<dbReference type="CDD" id="cd05811">
    <property type="entry name" value="CBM20_glucoamylase"/>
    <property type="match status" value="1"/>
</dbReference>
<evidence type="ECO:0000256" key="11">
    <source>
        <dbReference type="ARBA" id="ARBA00023277"/>
    </source>
</evidence>
<protein>
    <recommendedName>
        <fullName evidence="4">alpha-amylase</fullName>
        <ecNumber evidence="4">3.2.1.1</ecNumber>
    </recommendedName>
</protein>
<dbReference type="Proteomes" id="UP000184330">
    <property type="component" value="Unassembled WGS sequence"/>
</dbReference>
<dbReference type="Pfam" id="PF09260">
    <property type="entry name" value="A_amylase_dom_C"/>
    <property type="match status" value="1"/>
</dbReference>
<dbReference type="InterPro" id="IPR034836">
    <property type="entry name" value="CBM20_glucoamylase"/>
</dbReference>
<dbReference type="GO" id="GO:0004556">
    <property type="term" value="F:alpha-amylase activity"/>
    <property type="evidence" value="ECO:0007669"/>
    <property type="project" value="UniProtKB-EC"/>
</dbReference>
<evidence type="ECO:0000256" key="3">
    <source>
        <dbReference type="ARBA" id="ARBA00008061"/>
    </source>
</evidence>
<feature type="signal peptide" evidence="14">
    <location>
        <begin position="1"/>
        <end position="18"/>
    </location>
</feature>
<comment type="cofactor">
    <cofactor evidence="2">
        <name>Ca(2+)</name>
        <dbReference type="ChEBI" id="CHEBI:29108"/>
    </cofactor>
</comment>
<keyword evidence="10" id="KW-0325">Glycoprotein</keyword>
<dbReference type="InterPro" id="IPR002044">
    <property type="entry name" value="CBM20"/>
</dbReference>
<dbReference type="SMART" id="SM00642">
    <property type="entry name" value="Aamy"/>
    <property type="match status" value="1"/>
</dbReference>
<dbReference type="InterPro" id="IPR015340">
    <property type="entry name" value="A_amylase_C_dom"/>
</dbReference>
<gene>
    <name evidence="16" type="ORF">PAC_03649</name>
</gene>
<evidence type="ECO:0000259" key="15">
    <source>
        <dbReference type="PROSITE" id="PS51166"/>
    </source>
</evidence>
<evidence type="ECO:0000256" key="2">
    <source>
        <dbReference type="ARBA" id="ARBA00001913"/>
    </source>
</evidence>
<evidence type="ECO:0000256" key="7">
    <source>
        <dbReference type="ARBA" id="ARBA00022801"/>
    </source>
</evidence>
<dbReference type="InterPro" id="IPR006047">
    <property type="entry name" value="GH13_cat_dom"/>
</dbReference>
<evidence type="ECO:0000256" key="4">
    <source>
        <dbReference type="ARBA" id="ARBA00012595"/>
    </source>
</evidence>
<dbReference type="GO" id="GO:2001070">
    <property type="term" value="F:starch binding"/>
    <property type="evidence" value="ECO:0007669"/>
    <property type="project" value="InterPro"/>
</dbReference>
<dbReference type="PROSITE" id="PS51166">
    <property type="entry name" value="CBM20"/>
    <property type="match status" value="1"/>
</dbReference>
<dbReference type="OrthoDB" id="204980at2759"/>
<evidence type="ECO:0000313" key="16">
    <source>
        <dbReference type="EMBL" id="CZR53768.1"/>
    </source>
</evidence>
<dbReference type="AlphaFoldDB" id="A0A1L7WLW7"/>
<dbReference type="InterPro" id="IPR013780">
    <property type="entry name" value="Glyco_hydro_b"/>
</dbReference>
<sequence>MRFNTAALVALASSTVSALSPAQWRSQSIYQVLTDRFARTDGSTTATCNTGDGIYCGGTFQGIINHLDYIQGMGFTAIWISPIVTNLVGNSADGEGYHGYWAQDIYTINSNFGTSSDLVALSAALHARGMYLMVDVVTNHMGYLGCGTCVDYSVFNPFNSQSYYHSFCLIDYNNATSIQVCWEGDNTVSLPDLRTEDSDVLSVWESWITNLVSEYSIDGLRVDSAQQVDQAFFPPFQSAAGVHILGEVFNGDPAYVCPYQNYMSGVLNYPQYFWVTQAFQSTSGSISNLVNGINTMKSDCSDTTLLGAFLENHDNARFPSLTSDVSLAKNAIAFTILSDGSPIIYEGQEQHYSGSGTPYNREAIWLSGYSTTSTFYTWIASLNQIRNQAIYLDASYTTYKAYPIYSDSSTIAMRKGDTNYQIIGVFSNLGSSGSSYTLTLTSAETGFTASQALVEVMSCTAYTTDSSGNLAVAMASGLPRVFYPKAGLVGSGICSAITGSASTTSATSTTSKATTTTTSSCTAATSVAVTFDELVTTVVGQTIEISGSVAALGSWNTASAVSLSASGYTSSNPLWAGTVSFAAGTVIQYKFINVASDGTVTWEADPNHTYTVPSSCATAVTVSSSWQS</sequence>
<dbReference type="Pfam" id="PF00128">
    <property type="entry name" value="Alpha-amylase"/>
    <property type="match status" value="2"/>
</dbReference>
<comment type="similarity">
    <text evidence="3">Belongs to the glycosyl hydrolase 13 family.</text>
</comment>
<evidence type="ECO:0000313" key="17">
    <source>
        <dbReference type="Proteomes" id="UP000184330"/>
    </source>
</evidence>
<keyword evidence="17" id="KW-1185">Reference proteome</keyword>
<comment type="catalytic activity">
    <reaction evidence="1">
        <text>Endohydrolysis of (1-&gt;4)-alpha-D-glucosidic linkages in polysaccharides containing three or more (1-&gt;4)-alpha-linked D-glucose units.</text>
        <dbReference type="EC" id="3.2.1.1"/>
    </reaction>
</comment>
<dbReference type="EC" id="3.2.1.1" evidence="4"/>
<evidence type="ECO:0000256" key="14">
    <source>
        <dbReference type="SAM" id="SignalP"/>
    </source>
</evidence>
<dbReference type="CDD" id="cd11319">
    <property type="entry name" value="AmyAc_euk_AmyA"/>
    <property type="match status" value="1"/>
</dbReference>
<evidence type="ECO:0000256" key="1">
    <source>
        <dbReference type="ARBA" id="ARBA00000548"/>
    </source>
</evidence>
<dbReference type="GO" id="GO:0005509">
    <property type="term" value="F:calcium ion binding"/>
    <property type="evidence" value="ECO:0007669"/>
    <property type="project" value="InterPro"/>
</dbReference>
<keyword evidence="7" id="KW-0378">Hydrolase</keyword>
<dbReference type="Gene3D" id="3.20.20.80">
    <property type="entry name" value="Glycosidases"/>
    <property type="match status" value="1"/>
</dbReference>
<evidence type="ECO:0000256" key="5">
    <source>
        <dbReference type="ARBA" id="ARBA00022723"/>
    </source>
</evidence>
<dbReference type="Gene3D" id="2.60.40.1180">
    <property type="entry name" value="Golgi alpha-mannosidase II"/>
    <property type="match status" value="1"/>
</dbReference>
<dbReference type="FunFam" id="3.20.20.80:FF:000120">
    <property type="entry name" value="Alpha-amylase A"/>
    <property type="match status" value="1"/>
</dbReference>
<keyword evidence="11" id="KW-0119">Carbohydrate metabolism</keyword>
<keyword evidence="5" id="KW-0479">Metal-binding</keyword>
<dbReference type="FunFam" id="2.60.40.10:FF:000552">
    <property type="entry name" value="Related to glucoamylase"/>
    <property type="match status" value="1"/>
</dbReference>
<dbReference type="InterPro" id="IPR013783">
    <property type="entry name" value="Ig-like_fold"/>
</dbReference>
<keyword evidence="12" id="KW-0326">Glycosidase</keyword>
<feature type="chain" id="PRO_5012882824" description="alpha-amylase" evidence="14">
    <location>
        <begin position="19"/>
        <end position="628"/>
    </location>
</feature>
<name>A0A1L7WLW7_9HELO</name>
<dbReference type="PANTHER" id="PTHR10357:SF215">
    <property type="entry name" value="ALPHA-AMYLASE 1"/>
    <property type="match status" value="1"/>
</dbReference>
<evidence type="ECO:0000256" key="6">
    <source>
        <dbReference type="ARBA" id="ARBA00022729"/>
    </source>
</evidence>
<dbReference type="STRING" id="576137.A0A1L7WLW7"/>
<dbReference type="SMART" id="SM01065">
    <property type="entry name" value="CBM_2"/>
    <property type="match status" value="1"/>
</dbReference>
<dbReference type="GO" id="GO:0000272">
    <property type="term" value="P:polysaccharide catabolic process"/>
    <property type="evidence" value="ECO:0007669"/>
    <property type="project" value="UniProtKB-KW"/>
</dbReference>
<proteinExistence type="inferred from homology"/>
<dbReference type="InterPro" id="IPR013784">
    <property type="entry name" value="Carb-bd-like_fold"/>
</dbReference>
<dbReference type="SUPFAM" id="SSF51445">
    <property type="entry name" value="(Trans)glycosidases"/>
    <property type="match status" value="1"/>
</dbReference>
<organism evidence="16 17">
    <name type="scientific">Phialocephala subalpina</name>
    <dbReference type="NCBI Taxonomy" id="576137"/>
    <lineage>
        <taxon>Eukaryota</taxon>
        <taxon>Fungi</taxon>
        <taxon>Dikarya</taxon>
        <taxon>Ascomycota</taxon>
        <taxon>Pezizomycotina</taxon>
        <taxon>Leotiomycetes</taxon>
        <taxon>Helotiales</taxon>
        <taxon>Mollisiaceae</taxon>
        <taxon>Phialocephala</taxon>
        <taxon>Phialocephala fortinii species complex</taxon>
    </lineage>
</organism>
<dbReference type="Pfam" id="PF00686">
    <property type="entry name" value="CBM_20"/>
    <property type="match status" value="1"/>
</dbReference>
<dbReference type="SUPFAM" id="SSF51011">
    <property type="entry name" value="Glycosyl hydrolase domain"/>
    <property type="match status" value="1"/>
</dbReference>
<reference evidence="16 17" key="1">
    <citation type="submission" date="2016-03" db="EMBL/GenBank/DDBJ databases">
        <authorList>
            <person name="Ploux O."/>
        </authorList>
    </citation>
    <scope>NUCLEOTIDE SEQUENCE [LARGE SCALE GENOMIC DNA]</scope>
    <source>
        <strain evidence="16 17">UAMH 11012</strain>
    </source>
</reference>
<evidence type="ECO:0000256" key="9">
    <source>
        <dbReference type="ARBA" id="ARBA00023157"/>
    </source>
</evidence>
<dbReference type="PANTHER" id="PTHR10357">
    <property type="entry name" value="ALPHA-AMYLASE FAMILY MEMBER"/>
    <property type="match status" value="1"/>
</dbReference>
<evidence type="ECO:0000256" key="8">
    <source>
        <dbReference type="ARBA" id="ARBA00022837"/>
    </source>
</evidence>
<feature type="domain" description="CBM20" evidence="15">
    <location>
        <begin position="521"/>
        <end position="628"/>
    </location>
</feature>
<evidence type="ECO:0000256" key="12">
    <source>
        <dbReference type="ARBA" id="ARBA00023295"/>
    </source>
</evidence>
<accession>A0A1L7WLW7</accession>
<keyword evidence="8" id="KW-0106">Calcium</keyword>
<dbReference type="EMBL" id="FJOG01000004">
    <property type="protein sequence ID" value="CZR53768.1"/>
    <property type="molecule type" value="Genomic_DNA"/>
</dbReference>
<dbReference type="InterPro" id="IPR017853">
    <property type="entry name" value="GH"/>
</dbReference>